<evidence type="ECO:0000313" key="3">
    <source>
        <dbReference type="Proteomes" id="UP000783213"/>
    </source>
</evidence>
<feature type="region of interest" description="Disordered" evidence="1">
    <location>
        <begin position="1"/>
        <end position="111"/>
    </location>
</feature>
<feature type="compositionally biased region" description="Low complexity" evidence="1">
    <location>
        <begin position="29"/>
        <end position="92"/>
    </location>
</feature>
<keyword evidence="3" id="KW-1185">Reference proteome</keyword>
<dbReference type="RefSeq" id="XP_038808587.1">
    <property type="nucleotide sequence ID" value="XM_038954937.1"/>
</dbReference>
<protein>
    <recommendedName>
        <fullName evidence="4">REJ domain-containing protein</fullName>
    </recommendedName>
</protein>
<dbReference type="GeneID" id="62234087"/>
<feature type="compositionally biased region" description="Low complexity" evidence="1">
    <location>
        <begin position="1"/>
        <end position="20"/>
    </location>
</feature>
<sequence>MSSHSRSSSVQTHSSSGAGSDRMFFRVDSSQASTRSGSSRSSVSSNPSRVFSNPGSSRSSVSSYSSRTSGSSVSSQESYGSNSSGRSSNSGSIQSTDDGLEPLMNGWSGPRFKQRSRVKAYADMMSDQMERTAKAERKIQSEMRKKAGYYIEDPKA</sequence>
<name>A0ABQ7IH97_9HELO</name>
<evidence type="ECO:0000313" key="2">
    <source>
        <dbReference type="EMBL" id="KAF7924263.1"/>
    </source>
</evidence>
<evidence type="ECO:0008006" key="4">
    <source>
        <dbReference type="Google" id="ProtNLM"/>
    </source>
</evidence>
<dbReference type="Proteomes" id="UP000783213">
    <property type="component" value="Unassembled WGS sequence"/>
</dbReference>
<accession>A0ABQ7IH97</accession>
<dbReference type="EMBL" id="RCSX01000017">
    <property type="protein sequence ID" value="KAF7924263.1"/>
    <property type="molecule type" value="Genomic_DNA"/>
</dbReference>
<gene>
    <name evidence="2" type="ORF">EAE98_007314</name>
</gene>
<evidence type="ECO:0000256" key="1">
    <source>
        <dbReference type="SAM" id="MobiDB-lite"/>
    </source>
</evidence>
<reference evidence="2 3" key="1">
    <citation type="journal article" date="2020" name="Genome Biol. Evol.">
        <title>Comparative genomics of Sclerotiniaceae.</title>
        <authorList>
            <person name="Valero Jimenez C.A."/>
            <person name="Steentjes M."/>
            <person name="Scholten O.E."/>
            <person name="Van Kan J.A.L."/>
        </authorList>
    </citation>
    <scope>NUCLEOTIDE SEQUENCE [LARGE SCALE GENOMIC DNA]</scope>
    <source>
        <strain evidence="2 3">B1</strain>
    </source>
</reference>
<organism evidence="2 3">
    <name type="scientific">Botrytis deweyae</name>
    <dbReference type="NCBI Taxonomy" id="2478750"/>
    <lineage>
        <taxon>Eukaryota</taxon>
        <taxon>Fungi</taxon>
        <taxon>Dikarya</taxon>
        <taxon>Ascomycota</taxon>
        <taxon>Pezizomycotina</taxon>
        <taxon>Leotiomycetes</taxon>
        <taxon>Helotiales</taxon>
        <taxon>Sclerotiniaceae</taxon>
        <taxon>Botrytis</taxon>
    </lineage>
</organism>
<proteinExistence type="predicted"/>
<comment type="caution">
    <text evidence="2">The sequence shown here is derived from an EMBL/GenBank/DDBJ whole genome shotgun (WGS) entry which is preliminary data.</text>
</comment>